<dbReference type="EMBL" id="CP012661">
    <property type="protein sequence ID" value="AMY71714.1"/>
    <property type="molecule type" value="Genomic_DNA"/>
</dbReference>
<dbReference type="STRING" id="1335048.AKL17_4502"/>
<dbReference type="KEGG" id="daa:AKL17_4502"/>
<keyword evidence="2" id="KW-1185">Reference proteome</keyword>
<dbReference type="PATRIC" id="fig|1335048.3.peg.4675"/>
<gene>
    <name evidence="1" type="ORF">AKL17_4502</name>
</gene>
<dbReference type="Proteomes" id="UP000076128">
    <property type="component" value="Chromosome"/>
</dbReference>
<reference evidence="1 2" key="1">
    <citation type="submission" date="2015-09" db="EMBL/GenBank/DDBJ databases">
        <title>Complete genome sequence of Defluviimonas alba cai42t isolated from an oilfield in Xinjiang.</title>
        <authorList>
            <person name="Geng S."/>
            <person name="Pan X."/>
            <person name="Wu X."/>
        </authorList>
    </citation>
    <scope>NUCLEOTIDE SEQUENCE [LARGE SCALE GENOMIC DNA]</scope>
    <source>
        <strain evidence="2">cai42</strain>
    </source>
</reference>
<dbReference type="GO" id="GO:0004527">
    <property type="term" value="F:exonuclease activity"/>
    <property type="evidence" value="ECO:0007669"/>
    <property type="project" value="UniProtKB-KW"/>
</dbReference>
<evidence type="ECO:0000313" key="2">
    <source>
        <dbReference type="Proteomes" id="UP000076128"/>
    </source>
</evidence>
<sequence>MRAALVTPDRLLARRVAAALDRWGIVPDESAGLPLVLSPPGRFLRHVAALAGQKLTVEALLTLLKHPLTCSGGEARGPHLLFTRELELHLRRHGPAFPAAADLAKWAAKGPEDGRAAWVAWLGETLSGLEELSGEYPLLACVETLLARAEALAAGPGGSPRTLWAEAAGREAARILSELRREARMVAASRPMTSPTCWRRCCKPDPFAPPTRRTR</sequence>
<dbReference type="InterPro" id="IPR027417">
    <property type="entry name" value="P-loop_NTPase"/>
</dbReference>
<proteinExistence type="predicted"/>
<organism evidence="1 2">
    <name type="scientific">Frigidibacter mobilis</name>
    <dbReference type="NCBI Taxonomy" id="1335048"/>
    <lineage>
        <taxon>Bacteria</taxon>
        <taxon>Pseudomonadati</taxon>
        <taxon>Pseudomonadota</taxon>
        <taxon>Alphaproteobacteria</taxon>
        <taxon>Rhodobacterales</taxon>
        <taxon>Paracoccaceae</taxon>
        <taxon>Frigidibacter</taxon>
    </lineage>
</organism>
<keyword evidence="1" id="KW-0540">Nuclease</keyword>
<keyword evidence="1" id="KW-0269">Exonuclease</keyword>
<name>A0A159ZA95_9RHOB</name>
<dbReference type="AlphaFoldDB" id="A0A159ZA95"/>
<evidence type="ECO:0000313" key="1">
    <source>
        <dbReference type="EMBL" id="AMY71714.1"/>
    </source>
</evidence>
<dbReference type="SUPFAM" id="SSF52540">
    <property type="entry name" value="P-loop containing nucleoside triphosphate hydrolases"/>
    <property type="match status" value="1"/>
</dbReference>
<accession>A0A159ZA95</accession>
<protein>
    <submittedName>
        <fullName evidence="1">RecB family exonuclease-like protein</fullName>
    </submittedName>
</protein>
<keyword evidence="1" id="KW-0378">Hydrolase</keyword>